<protein>
    <recommendedName>
        <fullName evidence="5">HEAT repeat domain-containing protein</fullName>
    </recommendedName>
</protein>
<dbReference type="Pfam" id="PF13646">
    <property type="entry name" value="HEAT_2"/>
    <property type="match status" value="1"/>
</dbReference>
<keyword evidence="2" id="KW-0472">Membrane</keyword>
<evidence type="ECO:0008006" key="5">
    <source>
        <dbReference type="Google" id="ProtNLM"/>
    </source>
</evidence>
<name>A0A842YKJ7_METTF</name>
<feature type="compositionally biased region" description="Polar residues" evidence="1">
    <location>
        <begin position="63"/>
        <end position="78"/>
    </location>
</feature>
<dbReference type="InterPro" id="IPR016024">
    <property type="entry name" value="ARM-type_fold"/>
</dbReference>
<dbReference type="Proteomes" id="UP000646659">
    <property type="component" value="Unassembled WGS sequence"/>
</dbReference>
<accession>A0A842YKJ7</accession>
<feature type="region of interest" description="Disordered" evidence="1">
    <location>
        <begin position="53"/>
        <end position="83"/>
    </location>
</feature>
<evidence type="ECO:0000256" key="2">
    <source>
        <dbReference type="SAM" id="Phobius"/>
    </source>
</evidence>
<feature type="transmembrane region" description="Helical" evidence="2">
    <location>
        <begin position="30"/>
        <end position="47"/>
    </location>
</feature>
<evidence type="ECO:0000256" key="1">
    <source>
        <dbReference type="SAM" id="MobiDB-lite"/>
    </source>
</evidence>
<gene>
    <name evidence="3" type="ORF">DNK57_01345</name>
</gene>
<dbReference type="Gene3D" id="1.25.10.10">
    <property type="entry name" value="Leucine-rich Repeat Variant"/>
    <property type="match status" value="1"/>
</dbReference>
<comment type="caution">
    <text evidence="3">The sequence shown here is derived from an EMBL/GenBank/DDBJ whole genome shotgun (WGS) entry which is preliminary data.</text>
</comment>
<dbReference type="EMBL" id="QKOF01000003">
    <property type="protein sequence ID" value="MBE2899477.1"/>
    <property type="molecule type" value="Genomic_DNA"/>
</dbReference>
<keyword evidence="2" id="KW-0812">Transmembrane</keyword>
<dbReference type="InterPro" id="IPR004155">
    <property type="entry name" value="PBS_lyase_HEAT"/>
</dbReference>
<evidence type="ECO:0000313" key="4">
    <source>
        <dbReference type="Proteomes" id="UP000646659"/>
    </source>
</evidence>
<evidence type="ECO:0000313" key="3">
    <source>
        <dbReference type="EMBL" id="MBE2899477.1"/>
    </source>
</evidence>
<proteinExistence type="predicted"/>
<dbReference type="SMART" id="SM00567">
    <property type="entry name" value="EZ_HEAT"/>
    <property type="match status" value="1"/>
</dbReference>
<keyword evidence="2" id="KW-1133">Transmembrane helix</keyword>
<dbReference type="AlphaFoldDB" id="A0A842YKJ7"/>
<feature type="transmembrane region" description="Helical" evidence="2">
    <location>
        <begin position="7"/>
        <end position="24"/>
    </location>
</feature>
<reference evidence="3" key="1">
    <citation type="submission" date="2018-06" db="EMBL/GenBank/DDBJ databases">
        <title>Draft genome sequence of Methanothermobacter thermautotrophicus Strain WHS, a thermophilic, hydrogenotrophic methanogen isolated from Washburn Hot Springs in Yellowstone National Park, USA.</title>
        <authorList>
            <person name="Mckay L.J."/>
            <person name="Klingelsmith K."/>
            <person name="Inskeep W.P."/>
            <person name="Fields M.W."/>
        </authorList>
    </citation>
    <scope>NUCLEOTIDE SEQUENCE</scope>
    <source>
        <strain evidence="3">WHS</strain>
    </source>
</reference>
<dbReference type="InterPro" id="IPR011989">
    <property type="entry name" value="ARM-like"/>
</dbReference>
<dbReference type="SUPFAM" id="SSF48371">
    <property type="entry name" value="ARM repeat"/>
    <property type="match status" value="1"/>
</dbReference>
<sequence length="318" mass="35885">MEGSDACLGCVFLIIILMVSYLIISWIGVGGYLALIIILVLLLWLGGRSSSSDQKNPSKSDSHNPSNQKIHATSNASTKRMAPVSSEMRALDGLKDDLDPENLEKYEDALKKITGYLKDSSDPWVRARAAYYLGETGDAATIYSLLKALSDPDEGVRKSARSALKKIKIAQRDLKENYETLICWRDFFKPKKIHTPEGHFVVCRVCGHSKFLEKGIKEVIGIVGDKNYPYRQEDRLFISMWDEESKRARNADIDVLWVTDSGDIDYGWALNAVYQRLKNDVTRAKPLSEIPVIIKGTPRITREEIEILQNFGEIRNEV</sequence>
<organism evidence="3 4">
    <name type="scientific">Methanothermobacter thermautotrophicus</name>
    <name type="common">Methanobacterium thermoformicicum</name>
    <dbReference type="NCBI Taxonomy" id="145262"/>
    <lineage>
        <taxon>Archaea</taxon>
        <taxon>Methanobacteriati</taxon>
        <taxon>Methanobacteriota</taxon>
        <taxon>Methanomada group</taxon>
        <taxon>Methanobacteria</taxon>
        <taxon>Methanobacteriales</taxon>
        <taxon>Methanobacteriaceae</taxon>
        <taxon>Methanothermobacter</taxon>
    </lineage>
</organism>